<name>A0A6N6JHZ6_9RHOB</name>
<dbReference type="Gene3D" id="3.40.50.12580">
    <property type="match status" value="1"/>
</dbReference>
<dbReference type="RefSeq" id="WP_159807593.1">
    <property type="nucleotide sequence ID" value="NZ_BLJE01000002.1"/>
</dbReference>
<dbReference type="Proteomes" id="UP000436822">
    <property type="component" value="Unassembled WGS sequence"/>
</dbReference>
<proteinExistence type="predicted"/>
<evidence type="ECO:0000313" key="1">
    <source>
        <dbReference type="EMBL" id="GFE65557.1"/>
    </source>
</evidence>
<keyword evidence="2" id="KW-1185">Reference proteome</keyword>
<dbReference type="InterPro" id="IPR007833">
    <property type="entry name" value="Capsule_polysaccharide_synth"/>
</dbReference>
<dbReference type="GO" id="GO:0000271">
    <property type="term" value="P:polysaccharide biosynthetic process"/>
    <property type="evidence" value="ECO:0007669"/>
    <property type="project" value="InterPro"/>
</dbReference>
<comment type="caution">
    <text evidence="1">The sequence shown here is derived from an EMBL/GenBank/DDBJ whole genome shotgun (WGS) entry which is preliminary data.</text>
</comment>
<dbReference type="OrthoDB" id="6713140at2"/>
<evidence type="ECO:0000313" key="2">
    <source>
        <dbReference type="Proteomes" id="UP000436822"/>
    </source>
</evidence>
<organism evidence="1 2">
    <name type="scientific">Litoreibacter roseus</name>
    <dbReference type="NCBI Taxonomy" id="2601869"/>
    <lineage>
        <taxon>Bacteria</taxon>
        <taxon>Pseudomonadati</taxon>
        <taxon>Pseudomonadota</taxon>
        <taxon>Alphaproteobacteria</taxon>
        <taxon>Rhodobacterales</taxon>
        <taxon>Roseobacteraceae</taxon>
        <taxon>Litoreibacter</taxon>
    </lineage>
</organism>
<evidence type="ECO:0008006" key="3">
    <source>
        <dbReference type="Google" id="ProtNLM"/>
    </source>
</evidence>
<dbReference type="Pfam" id="PF05159">
    <property type="entry name" value="Capsule_synth"/>
    <property type="match status" value="1"/>
</dbReference>
<dbReference type="GO" id="GO:0015774">
    <property type="term" value="P:polysaccharide transport"/>
    <property type="evidence" value="ECO:0007669"/>
    <property type="project" value="InterPro"/>
</dbReference>
<gene>
    <name evidence="1" type="ORF">KIN_26310</name>
</gene>
<sequence length="322" mass="37426">MEITKDISELPNSDGIVIHSSFLWFERLQAGKSMFFAKLEERAALEQVPIFLVDAENTTSQRLRDLDHVHLYLRYRNPYINKGFHIATGYIRGFWYCDPKGVNWNSSIVNMEFDPKEIEFDAARRTYYGIRGFVLPRNTSRHSQPIVKGDPLPPAAATIYLQDLENKKYSPHFLRSEEMIKTAAECIDGRVYVKFHPLQTMKVREYITELCAEYKSVEIVDRSIHELNEISDLIITQNSAAAFEALFHKKPIITCGKSDFHHASIVARTISELERGIGTAARRLVDFQYAKYFHWFLAEQLLEVEKPEFADRLWARIMTRNP</sequence>
<reference evidence="1 2" key="1">
    <citation type="submission" date="2019-12" db="EMBL/GenBank/DDBJ databases">
        <title>Litoreibacter badius sp. nov., a novel bacteriochlorophyll a-containing bacterium in the genus Litoreibacter.</title>
        <authorList>
            <person name="Kanamuro M."/>
            <person name="Takabe Y."/>
            <person name="Mori K."/>
            <person name="Takaichi S."/>
            <person name="Hanada S."/>
        </authorList>
    </citation>
    <scope>NUCLEOTIDE SEQUENCE [LARGE SCALE GENOMIC DNA]</scope>
    <source>
        <strain evidence="1 2">K6</strain>
    </source>
</reference>
<dbReference type="AlphaFoldDB" id="A0A6N6JHZ6"/>
<dbReference type="InterPro" id="IPR043148">
    <property type="entry name" value="TagF_C"/>
</dbReference>
<protein>
    <recommendedName>
        <fullName evidence="3">Capsule polysaccharide biosynthesis protein</fullName>
    </recommendedName>
</protein>
<dbReference type="EMBL" id="BLJE01000002">
    <property type="protein sequence ID" value="GFE65557.1"/>
    <property type="molecule type" value="Genomic_DNA"/>
</dbReference>
<accession>A0A6N6JHZ6</accession>